<dbReference type="PANTHER" id="PTHR33646">
    <property type="entry name" value="GB|AAF00631.1"/>
    <property type="match status" value="1"/>
</dbReference>
<dbReference type="AlphaFoldDB" id="A0A8J5YWU1"/>
<evidence type="ECO:0000313" key="2">
    <source>
        <dbReference type="EMBL" id="KAG8486496.1"/>
    </source>
</evidence>
<evidence type="ECO:0000313" key="3">
    <source>
        <dbReference type="Proteomes" id="UP000701853"/>
    </source>
</evidence>
<dbReference type="InterPro" id="IPR045883">
    <property type="entry name" value="At4g13530-like"/>
</dbReference>
<dbReference type="PANTHER" id="PTHR33646:SF2">
    <property type="entry name" value="F20H23.8 PROTEIN"/>
    <property type="match status" value="1"/>
</dbReference>
<comment type="caution">
    <text evidence="2">The sequence shown here is derived from an EMBL/GenBank/DDBJ whole genome shotgun (WGS) entry which is preliminary data.</text>
</comment>
<dbReference type="Pfam" id="PF20705">
    <property type="entry name" value="DUF6821"/>
    <property type="match status" value="1"/>
</dbReference>
<gene>
    <name evidence="2" type="ORF">CXB51_019868</name>
</gene>
<dbReference type="OrthoDB" id="766965at2759"/>
<keyword evidence="3" id="KW-1185">Reference proteome</keyword>
<evidence type="ECO:0000259" key="1">
    <source>
        <dbReference type="Pfam" id="PF20705"/>
    </source>
</evidence>
<dbReference type="InterPro" id="IPR049224">
    <property type="entry name" value="DUF6821"/>
</dbReference>
<protein>
    <recommendedName>
        <fullName evidence="1">DUF6821 domain-containing protein</fullName>
    </recommendedName>
</protein>
<accession>A0A8J5YWU1</accession>
<feature type="domain" description="DUF6821" evidence="1">
    <location>
        <begin position="1"/>
        <end position="37"/>
    </location>
</feature>
<dbReference type="EMBL" id="JAHUZN010000008">
    <property type="protein sequence ID" value="KAG8486496.1"/>
    <property type="molecule type" value="Genomic_DNA"/>
</dbReference>
<reference evidence="2 3" key="1">
    <citation type="journal article" date="2021" name="bioRxiv">
        <title>The Gossypium anomalum genome as a resource for cotton improvement and evolutionary analysis of hybrid incompatibility.</title>
        <authorList>
            <person name="Grover C.E."/>
            <person name="Yuan D."/>
            <person name="Arick M.A."/>
            <person name="Miller E.R."/>
            <person name="Hu G."/>
            <person name="Peterson D.G."/>
            <person name="Wendel J.F."/>
            <person name="Udall J.A."/>
        </authorList>
    </citation>
    <scope>NUCLEOTIDE SEQUENCE [LARGE SCALE GENOMIC DNA]</scope>
    <source>
        <strain evidence="2">JFW-Udall</strain>
        <tissue evidence="2">Leaf</tissue>
    </source>
</reference>
<dbReference type="Proteomes" id="UP000701853">
    <property type="component" value="Chromosome 8"/>
</dbReference>
<name>A0A8J5YWU1_9ROSI</name>
<sequence>MKQVVHHTTKLNEAISVVRGVPITRAQITFSGYYDGI</sequence>
<proteinExistence type="predicted"/>
<organism evidence="2 3">
    <name type="scientific">Gossypium anomalum</name>
    <dbReference type="NCBI Taxonomy" id="47600"/>
    <lineage>
        <taxon>Eukaryota</taxon>
        <taxon>Viridiplantae</taxon>
        <taxon>Streptophyta</taxon>
        <taxon>Embryophyta</taxon>
        <taxon>Tracheophyta</taxon>
        <taxon>Spermatophyta</taxon>
        <taxon>Magnoliopsida</taxon>
        <taxon>eudicotyledons</taxon>
        <taxon>Gunneridae</taxon>
        <taxon>Pentapetalae</taxon>
        <taxon>rosids</taxon>
        <taxon>malvids</taxon>
        <taxon>Malvales</taxon>
        <taxon>Malvaceae</taxon>
        <taxon>Malvoideae</taxon>
        <taxon>Gossypium</taxon>
    </lineage>
</organism>